<evidence type="ECO:0000313" key="3">
    <source>
        <dbReference type="EMBL" id="TCJ30610.1"/>
    </source>
</evidence>
<dbReference type="Proteomes" id="UP000295453">
    <property type="component" value="Unassembled WGS sequence"/>
</dbReference>
<sequence length="255" mass="27085">MSDDLTPAQTEAVRRALRAARHEAPLPDAVAARLDDRLAELVNETFGGEPAAYSTVVPIDRFRRRNRRMTLLVAAAAATVIGVGGTQWLQHTSDSHSLQTADRAEATAPSPSSLAGADAGAHDLDNTFDNLSGTTSGLVQLRLTPEQRAYLAHHDITQVRPIRPVLASAKSLNNVRTDSVPHAQVDTDGPTGELYAAAAAVCRTDLPPDLPVDTRLFRGLLRSKPVILVLRPEDGATLVAAYPCDGGAPTTLPLD</sequence>
<gene>
    <name evidence="3" type="ORF">EPD65_03345</name>
</gene>
<dbReference type="EMBL" id="SJZJ01000003">
    <property type="protein sequence ID" value="TCJ30610.1"/>
    <property type="molecule type" value="Genomic_DNA"/>
</dbReference>
<name>A0A4R1CH80_9ACTN</name>
<keyword evidence="4" id="KW-1185">Reference proteome</keyword>
<accession>A0A4R1CH80</accession>
<keyword evidence="2" id="KW-0472">Membrane</keyword>
<keyword evidence="2" id="KW-1133">Transmembrane helix</keyword>
<feature type="transmembrane region" description="Helical" evidence="2">
    <location>
        <begin position="69"/>
        <end position="89"/>
    </location>
</feature>
<dbReference type="AlphaFoldDB" id="A0A4R1CH80"/>
<dbReference type="RefSeq" id="WP_131581735.1">
    <property type="nucleotide sequence ID" value="NZ_SJZJ01000003.1"/>
</dbReference>
<organism evidence="3 4">
    <name type="scientific">Nocardioides jejuensis</name>
    <dbReference type="NCBI Taxonomy" id="2502782"/>
    <lineage>
        <taxon>Bacteria</taxon>
        <taxon>Bacillati</taxon>
        <taxon>Actinomycetota</taxon>
        <taxon>Actinomycetes</taxon>
        <taxon>Propionibacteriales</taxon>
        <taxon>Nocardioidaceae</taxon>
        <taxon>Nocardioides</taxon>
    </lineage>
</organism>
<proteinExistence type="predicted"/>
<reference evidence="3 4" key="1">
    <citation type="submission" date="2019-03" db="EMBL/GenBank/DDBJ databases">
        <authorList>
            <person name="Kim M.K.M."/>
        </authorList>
    </citation>
    <scope>NUCLEOTIDE SEQUENCE [LARGE SCALE GENOMIC DNA]</scope>
    <source>
        <strain evidence="3 4">18JY15-6</strain>
    </source>
</reference>
<evidence type="ECO:0000313" key="4">
    <source>
        <dbReference type="Proteomes" id="UP000295453"/>
    </source>
</evidence>
<evidence type="ECO:0000256" key="2">
    <source>
        <dbReference type="SAM" id="Phobius"/>
    </source>
</evidence>
<comment type="caution">
    <text evidence="3">The sequence shown here is derived from an EMBL/GenBank/DDBJ whole genome shotgun (WGS) entry which is preliminary data.</text>
</comment>
<evidence type="ECO:0000256" key="1">
    <source>
        <dbReference type="SAM" id="MobiDB-lite"/>
    </source>
</evidence>
<protein>
    <submittedName>
        <fullName evidence="3">Uncharacterized protein</fullName>
    </submittedName>
</protein>
<feature type="region of interest" description="Disordered" evidence="1">
    <location>
        <begin position="92"/>
        <end position="121"/>
    </location>
</feature>
<keyword evidence="2" id="KW-0812">Transmembrane</keyword>